<dbReference type="Proteomes" id="UP000823775">
    <property type="component" value="Unassembled WGS sequence"/>
</dbReference>
<proteinExistence type="predicted"/>
<comment type="caution">
    <text evidence="2">The sequence shown here is derived from an EMBL/GenBank/DDBJ whole genome shotgun (WGS) entry which is preliminary data.</text>
</comment>
<evidence type="ECO:0000256" key="1">
    <source>
        <dbReference type="SAM" id="MobiDB-lite"/>
    </source>
</evidence>
<name>A0ABS8URV8_DATST</name>
<reference evidence="2 3" key="1">
    <citation type="journal article" date="2021" name="BMC Genomics">
        <title>Datura genome reveals duplications of psychoactive alkaloid biosynthetic genes and high mutation rate following tissue culture.</title>
        <authorList>
            <person name="Rajewski A."/>
            <person name="Carter-House D."/>
            <person name="Stajich J."/>
            <person name="Litt A."/>
        </authorList>
    </citation>
    <scope>NUCLEOTIDE SEQUENCE [LARGE SCALE GENOMIC DNA]</scope>
    <source>
        <strain evidence="2">AR-01</strain>
    </source>
</reference>
<feature type="region of interest" description="Disordered" evidence="1">
    <location>
        <begin position="27"/>
        <end position="54"/>
    </location>
</feature>
<keyword evidence="3" id="KW-1185">Reference proteome</keyword>
<dbReference type="EMBL" id="JACEIK010002379">
    <property type="protein sequence ID" value="MCD9560794.1"/>
    <property type="molecule type" value="Genomic_DNA"/>
</dbReference>
<evidence type="ECO:0000313" key="3">
    <source>
        <dbReference type="Proteomes" id="UP000823775"/>
    </source>
</evidence>
<protein>
    <submittedName>
        <fullName evidence="2">Uncharacterized protein</fullName>
    </submittedName>
</protein>
<sequence>MSDLILEHGQKSSLACRRSDVVLWSSEPSIGAATQNDERDVTPIHKGGYNQGTQGQITTKLSQHNQMMDQLQQMMMTISNDMNSVTQALPNATAVQGTLDNG</sequence>
<accession>A0ABS8URV8</accession>
<organism evidence="2 3">
    <name type="scientific">Datura stramonium</name>
    <name type="common">Jimsonweed</name>
    <name type="synonym">Common thornapple</name>
    <dbReference type="NCBI Taxonomy" id="4076"/>
    <lineage>
        <taxon>Eukaryota</taxon>
        <taxon>Viridiplantae</taxon>
        <taxon>Streptophyta</taxon>
        <taxon>Embryophyta</taxon>
        <taxon>Tracheophyta</taxon>
        <taxon>Spermatophyta</taxon>
        <taxon>Magnoliopsida</taxon>
        <taxon>eudicotyledons</taxon>
        <taxon>Gunneridae</taxon>
        <taxon>Pentapetalae</taxon>
        <taxon>asterids</taxon>
        <taxon>lamiids</taxon>
        <taxon>Solanales</taxon>
        <taxon>Solanaceae</taxon>
        <taxon>Solanoideae</taxon>
        <taxon>Datureae</taxon>
        <taxon>Datura</taxon>
    </lineage>
</organism>
<evidence type="ECO:0000313" key="2">
    <source>
        <dbReference type="EMBL" id="MCD9560794.1"/>
    </source>
</evidence>
<gene>
    <name evidence="2" type="ORF">HAX54_019589</name>
</gene>